<dbReference type="InterPro" id="IPR044660">
    <property type="entry name" value="IBH1-like"/>
</dbReference>
<dbReference type="EnsemblPlants" id="AET1Gv21009000.2">
    <property type="protein sequence ID" value="AET1Gv21009000.2"/>
    <property type="gene ID" value="AET1Gv21009000"/>
</dbReference>
<proteinExistence type="predicted"/>
<reference evidence="3" key="3">
    <citation type="journal article" date="2017" name="Nature">
        <title>Genome sequence of the progenitor of the wheat D genome Aegilops tauschii.</title>
        <authorList>
            <person name="Luo M.C."/>
            <person name="Gu Y.Q."/>
            <person name="Puiu D."/>
            <person name="Wang H."/>
            <person name="Twardziok S.O."/>
            <person name="Deal K.R."/>
            <person name="Huo N."/>
            <person name="Zhu T."/>
            <person name="Wang L."/>
            <person name="Wang Y."/>
            <person name="McGuire P.E."/>
            <person name="Liu S."/>
            <person name="Long H."/>
            <person name="Ramasamy R.K."/>
            <person name="Rodriguez J.C."/>
            <person name="Van S.L."/>
            <person name="Yuan L."/>
            <person name="Wang Z."/>
            <person name="Xia Z."/>
            <person name="Xiao L."/>
            <person name="Anderson O.D."/>
            <person name="Ouyang S."/>
            <person name="Liang Y."/>
            <person name="Zimin A.V."/>
            <person name="Pertea G."/>
            <person name="Qi P."/>
            <person name="Bennetzen J.L."/>
            <person name="Dai X."/>
            <person name="Dawson M.W."/>
            <person name="Muller H.G."/>
            <person name="Kugler K."/>
            <person name="Rivarola-Duarte L."/>
            <person name="Spannagl M."/>
            <person name="Mayer K.F.X."/>
            <person name="Lu F.H."/>
            <person name="Bevan M.W."/>
            <person name="Leroy P."/>
            <person name="Li P."/>
            <person name="You F.M."/>
            <person name="Sun Q."/>
            <person name="Liu Z."/>
            <person name="Lyons E."/>
            <person name="Wicker T."/>
            <person name="Salzberg S.L."/>
            <person name="Devos K.M."/>
            <person name="Dvorak J."/>
        </authorList>
    </citation>
    <scope>NUCLEOTIDE SEQUENCE [LARGE SCALE GENOMIC DNA]</scope>
    <source>
        <strain evidence="3">cv. AL8/78</strain>
    </source>
</reference>
<reference evidence="4" key="2">
    <citation type="journal article" date="2017" name="Nat. Plants">
        <title>The Aegilops tauschii genome reveals multiple impacts of transposons.</title>
        <authorList>
            <person name="Zhao G."/>
            <person name="Zou C."/>
            <person name="Li K."/>
            <person name="Wang K."/>
            <person name="Li T."/>
            <person name="Gao L."/>
            <person name="Zhang X."/>
            <person name="Wang H."/>
            <person name="Yang Z."/>
            <person name="Liu X."/>
            <person name="Jiang W."/>
            <person name="Mao L."/>
            <person name="Kong X."/>
            <person name="Jiao Y."/>
            <person name="Jia J."/>
        </authorList>
    </citation>
    <scope>NUCLEOTIDE SEQUENCE [LARGE SCALE GENOMIC DNA]</scope>
    <source>
        <strain evidence="4">cv. AL8/78</strain>
    </source>
</reference>
<reference evidence="3" key="5">
    <citation type="journal article" date="2021" name="G3 (Bethesda)">
        <title>Aegilops tauschii genome assembly Aet v5.0 features greater sequence contiguity and improved annotation.</title>
        <authorList>
            <person name="Wang L."/>
            <person name="Zhu T."/>
            <person name="Rodriguez J.C."/>
            <person name="Deal K.R."/>
            <person name="Dubcovsky J."/>
            <person name="McGuire P.E."/>
            <person name="Lux T."/>
            <person name="Spannagl M."/>
            <person name="Mayer K.F.X."/>
            <person name="Baldrich P."/>
            <person name="Meyers B.C."/>
            <person name="Huo N."/>
            <person name="Gu Y.Q."/>
            <person name="Zhou H."/>
            <person name="Devos K.M."/>
            <person name="Bennetzen J.L."/>
            <person name="Unver T."/>
            <person name="Budak H."/>
            <person name="Gulick P.J."/>
            <person name="Galiba G."/>
            <person name="Kalapos B."/>
            <person name="Nelson D.R."/>
            <person name="Li P."/>
            <person name="You F.M."/>
            <person name="Luo M.C."/>
            <person name="Dvorak J."/>
        </authorList>
    </citation>
    <scope>NUCLEOTIDE SEQUENCE [LARGE SCALE GENOMIC DNA]</scope>
    <source>
        <strain evidence="3">cv. AL8/78</strain>
    </source>
</reference>
<evidence type="ECO:0000313" key="3">
    <source>
        <dbReference type="EnsemblPlants" id="AET1Gv21009000.2"/>
    </source>
</evidence>
<dbReference type="PANTHER" id="PTHR33124">
    <property type="entry name" value="TRANSCRIPTION FACTOR IBH1-LIKE 1"/>
    <property type="match status" value="1"/>
</dbReference>
<evidence type="ECO:0008006" key="5">
    <source>
        <dbReference type="Google" id="ProtNLM"/>
    </source>
</evidence>
<organism evidence="3 4">
    <name type="scientific">Aegilops tauschii subsp. strangulata</name>
    <name type="common">Goatgrass</name>
    <dbReference type="NCBI Taxonomy" id="200361"/>
    <lineage>
        <taxon>Eukaryota</taxon>
        <taxon>Viridiplantae</taxon>
        <taxon>Streptophyta</taxon>
        <taxon>Embryophyta</taxon>
        <taxon>Tracheophyta</taxon>
        <taxon>Spermatophyta</taxon>
        <taxon>Magnoliopsida</taxon>
        <taxon>Liliopsida</taxon>
        <taxon>Poales</taxon>
        <taxon>Poaceae</taxon>
        <taxon>BOP clade</taxon>
        <taxon>Pooideae</taxon>
        <taxon>Triticodae</taxon>
        <taxon>Triticeae</taxon>
        <taxon>Triticinae</taxon>
        <taxon>Aegilops</taxon>
    </lineage>
</organism>
<keyword evidence="4" id="KW-1185">Reference proteome</keyword>
<dbReference type="AlphaFoldDB" id="A0A453A1W4"/>
<reference evidence="3" key="4">
    <citation type="submission" date="2019-03" db="UniProtKB">
        <authorList>
            <consortium name="EnsemblPlants"/>
        </authorList>
    </citation>
    <scope>IDENTIFICATION</scope>
</reference>
<dbReference type="GO" id="GO:0006355">
    <property type="term" value="P:regulation of DNA-templated transcription"/>
    <property type="evidence" value="ECO:0007669"/>
    <property type="project" value="InterPro"/>
</dbReference>
<accession>A0A453A1W4</accession>
<dbReference type="PANTHER" id="PTHR33124:SF12">
    <property type="entry name" value="TRANSCRIPTION FACTOR BHLH148"/>
    <property type="match status" value="1"/>
</dbReference>
<dbReference type="Proteomes" id="UP000015105">
    <property type="component" value="Chromosome 1D"/>
</dbReference>
<evidence type="ECO:0000256" key="1">
    <source>
        <dbReference type="ARBA" id="ARBA00023015"/>
    </source>
</evidence>
<evidence type="ECO:0000256" key="2">
    <source>
        <dbReference type="ARBA" id="ARBA00023163"/>
    </source>
</evidence>
<name>A0A453A1W4_AEGTS</name>
<keyword evidence="1" id="KW-0805">Transcription regulation</keyword>
<dbReference type="Gramene" id="AET1Gv21009000.2">
    <property type="protein sequence ID" value="AET1Gv21009000.2"/>
    <property type="gene ID" value="AET1Gv21009000"/>
</dbReference>
<reference evidence="4" key="1">
    <citation type="journal article" date="2014" name="Science">
        <title>Ancient hybridizations among the ancestral genomes of bread wheat.</title>
        <authorList>
            <consortium name="International Wheat Genome Sequencing Consortium,"/>
            <person name="Marcussen T."/>
            <person name="Sandve S.R."/>
            <person name="Heier L."/>
            <person name="Spannagl M."/>
            <person name="Pfeifer M."/>
            <person name="Jakobsen K.S."/>
            <person name="Wulff B.B."/>
            <person name="Steuernagel B."/>
            <person name="Mayer K.F."/>
            <person name="Olsen O.A."/>
        </authorList>
    </citation>
    <scope>NUCLEOTIDE SEQUENCE [LARGE SCALE GENOMIC DNA]</scope>
    <source>
        <strain evidence="4">cv. AL8/78</strain>
    </source>
</reference>
<keyword evidence="2" id="KW-0804">Transcription</keyword>
<sequence>GACSATACLAGRVLLRLDLSTGTGAGEKAKALGRLVPGCRKLPFPALQSEASDYIAALEMQVGVGDGGGDEDWMRQGGCGGGRAG</sequence>
<protein>
    <recommendedName>
        <fullName evidence="5">BHLH domain-containing protein</fullName>
    </recommendedName>
</protein>
<evidence type="ECO:0000313" key="4">
    <source>
        <dbReference type="Proteomes" id="UP000015105"/>
    </source>
</evidence>